<proteinExistence type="predicted"/>
<sequence length="568" mass="63904">MFGCECWCWNSEPECYLYSEPEPFSLPSPLPSWPKGQGFATGRISLGGIEVEKITKFERVWNCAPVRGKSKGVSFYKPAEIPEGFSCLGYYCQRNDQPLRGYVLVAREATSPKPEVGCFDNPALESPELKKPINYTLLWSSDSYSDGCGYFWMPKPPSGYRAMGFVVTNTPEEPKVDEVRCVREDLTETCETSDAIFSMDSKLSKDSFRVWTTVPCERGMWCKGVSVGTFFCSRYLSSEDDLDIRCLKNGDPNLHGMPNLDQVHALIQHYGPTLFFYPDETYLASSVQWFFKNGALLYREGSEKGEPIDFGGANLPAGGVNDGECWIDLPSDDDAKNCVKCGNMESSELYVHVKPALGGTFTDIAMWVFCPFNGPATIRVGGLLNIELNKIGEHVGDWEHYTLRVSNFTGELWQIYFSEHSGGRWLDASDLEFIQGNKAVVYASRHGHASFPHPGTYIQGSTKFGIGARNDVARSDNFIDSSTKYQIVAAEYLGDGIVTEPCWLQYMREWGPTIVYDSRSELDKLLDLLPFYFRFSVENIFDLFPTELYGEEGPTGPKEKDNWEGDER</sequence>
<protein>
    <recommendedName>
        <fullName evidence="3">Vacuolar protein sorting-associated protein 62</fullName>
    </recommendedName>
</protein>
<dbReference type="Proteomes" id="UP000030645">
    <property type="component" value="Unassembled WGS sequence"/>
</dbReference>
<dbReference type="AlphaFoldDB" id="W9RQM7"/>
<dbReference type="EMBL" id="KE345062">
    <property type="protein sequence ID" value="EXB93144.1"/>
    <property type="molecule type" value="Genomic_DNA"/>
</dbReference>
<organism evidence="1 2">
    <name type="scientific">Morus notabilis</name>
    <dbReference type="NCBI Taxonomy" id="981085"/>
    <lineage>
        <taxon>Eukaryota</taxon>
        <taxon>Viridiplantae</taxon>
        <taxon>Streptophyta</taxon>
        <taxon>Embryophyta</taxon>
        <taxon>Tracheophyta</taxon>
        <taxon>Spermatophyta</taxon>
        <taxon>Magnoliopsida</taxon>
        <taxon>eudicotyledons</taxon>
        <taxon>Gunneridae</taxon>
        <taxon>Pentapetalae</taxon>
        <taxon>rosids</taxon>
        <taxon>fabids</taxon>
        <taxon>Rosales</taxon>
        <taxon>Moraceae</taxon>
        <taxon>Moreae</taxon>
        <taxon>Morus</taxon>
    </lineage>
</organism>
<gene>
    <name evidence="1" type="ORF">L484_024482</name>
</gene>
<evidence type="ECO:0000313" key="1">
    <source>
        <dbReference type="EMBL" id="EXB93144.1"/>
    </source>
</evidence>
<name>W9RQM7_9ROSA</name>
<dbReference type="OrthoDB" id="188042at2759"/>
<evidence type="ECO:0008006" key="3">
    <source>
        <dbReference type="Google" id="ProtNLM"/>
    </source>
</evidence>
<dbReference type="STRING" id="981085.W9RQM7"/>
<dbReference type="KEGG" id="mnt:21407221"/>
<dbReference type="Pfam" id="PF06101">
    <property type="entry name" value="Vps62"/>
    <property type="match status" value="1"/>
</dbReference>
<reference evidence="2" key="1">
    <citation type="submission" date="2013-01" db="EMBL/GenBank/DDBJ databases">
        <title>Draft Genome Sequence of a Mulberry Tree, Morus notabilis C.K. Schneid.</title>
        <authorList>
            <person name="He N."/>
            <person name="Zhao S."/>
        </authorList>
    </citation>
    <scope>NUCLEOTIDE SEQUENCE</scope>
</reference>
<dbReference type="PANTHER" id="PTHR48173:SF2">
    <property type="entry name" value="VACUOLAR PROTEIN SORTING-ASSOCIATED PROTEIN 62"/>
    <property type="match status" value="1"/>
</dbReference>
<dbReference type="InterPro" id="IPR009291">
    <property type="entry name" value="Vps62"/>
</dbReference>
<evidence type="ECO:0000313" key="2">
    <source>
        <dbReference type="Proteomes" id="UP000030645"/>
    </source>
</evidence>
<dbReference type="PANTHER" id="PTHR48173">
    <property type="entry name" value="GNK2-HOMOLOGOUS DOMAIN-CONTAINING PROTEIN"/>
    <property type="match status" value="1"/>
</dbReference>
<keyword evidence="2" id="KW-1185">Reference proteome</keyword>
<accession>W9RQM7</accession>
<dbReference type="eggNOG" id="ENOG502QQHV">
    <property type="taxonomic scope" value="Eukaryota"/>
</dbReference>